<sequence>MTTMQEKAREYFAKNGNLASKIILQQNQLIVINYYGKAWENFTSEQQDALIDNCMIDSTIKAKYENHETDEVSKEYRNSVEGLLWSDEHAGPFSWKTKSMEKLNLFADEEMANPKAPPRKPKRSKGNSTSSDGGQSPTLAYKPEKSIWTSPFLAADRGISQDTTDSPSNDQDDIFEKFGISFGGTSPSRESISPENDTKSVQSQKSGVVNQSFDSQEPSVLANIRSYNKEASKSPSPEHTRFDRTPSIERSPSHKPKIQSFFEKRYDKNGDTSPFVEDFDAPDESQGTSITLNTDTGESSDFINMASDDVTIEKDVITHQPTASILDVNLSMQSDEVNETAPSDDMAKSTGFDFLDNW</sequence>
<dbReference type="PANTHER" id="PTHR34394">
    <property type="entry name" value="SIMILAR TO RIKEN CDNA 2310022B05"/>
    <property type="match status" value="1"/>
</dbReference>
<dbReference type="EMBL" id="CAIIXF020000008">
    <property type="protein sequence ID" value="CAH1790738.1"/>
    <property type="molecule type" value="Genomic_DNA"/>
</dbReference>
<protein>
    <recommendedName>
        <fullName evidence="2">DUF4706 domain-containing protein</fullName>
    </recommendedName>
</protein>
<accession>A0A8S4P957</accession>
<feature type="compositionally biased region" description="Polar residues" evidence="1">
    <location>
        <begin position="126"/>
        <end position="138"/>
    </location>
</feature>
<proteinExistence type="predicted"/>
<evidence type="ECO:0000313" key="3">
    <source>
        <dbReference type="EMBL" id="CAH1790738.1"/>
    </source>
</evidence>
<feature type="compositionally biased region" description="Basic and acidic residues" evidence="1">
    <location>
        <begin position="227"/>
        <end position="247"/>
    </location>
</feature>
<evidence type="ECO:0000259" key="2">
    <source>
        <dbReference type="Pfam" id="PF15797"/>
    </source>
</evidence>
<dbReference type="InterPro" id="IPR031600">
    <property type="entry name" value="DUF4706"/>
</dbReference>
<reference evidence="3" key="1">
    <citation type="submission" date="2022-03" db="EMBL/GenBank/DDBJ databases">
        <authorList>
            <person name="Martin C."/>
        </authorList>
    </citation>
    <scope>NUCLEOTIDE SEQUENCE</scope>
</reference>
<organism evidence="3 4">
    <name type="scientific">Owenia fusiformis</name>
    <name type="common">Polychaete worm</name>
    <dbReference type="NCBI Taxonomy" id="6347"/>
    <lineage>
        <taxon>Eukaryota</taxon>
        <taxon>Metazoa</taxon>
        <taxon>Spiralia</taxon>
        <taxon>Lophotrochozoa</taxon>
        <taxon>Annelida</taxon>
        <taxon>Polychaeta</taxon>
        <taxon>Sedentaria</taxon>
        <taxon>Canalipalpata</taxon>
        <taxon>Sabellida</taxon>
        <taxon>Oweniida</taxon>
        <taxon>Oweniidae</taxon>
        <taxon>Owenia</taxon>
    </lineage>
</organism>
<dbReference type="Proteomes" id="UP000749559">
    <property type="component" value="Unassembled WGS sequence"/>
</dbReference>
<feature type="compositionally biased region" description="Polar residues" evidence="1">
    <location>
        <begin position="285"/>
        <end position="300"/>
    </location>
</feature>
<dbReference type="PANTHER" id="PTHR34394:SF1">
    <property type="entry name" value="SIMILAR TO RIKEN CDNA 2310022B05"/>
    <property type="match status" value="1"/>
</dbReference>
<feature type="domain" description="DUF4706" evidence="2">
    <location>
        <begin position="10"/>
        <end position="103"/>
    </location>
</feature>
<evidence type="ECO:0000313" key="4">
    <source>
        <dbReference type="Proteomes" id="UP000749559"/>
    </source>
</evidence>
<evidence type="ECO:0000256" key="1">
    <source>
        <dbReference type="SAM" id="MobiDB-lite"/>
    </source>
</evidence>
<name>A0A8S4P957_OWEFU</name>
<feature type="compositionally biased region" description="Polar residues" evidence="1">
    <location>
        <begin position="160"/>
        <end position="169"/>
    </location>
</feature>
<feature type="region of interest" description="Disordered" evidence="1">
    <location>
        <begin position="111"/>
        <end position="143"/>
    </location>
</feature>
<dbReference type="Pfam" id="PF15797">
    <property type="entry name" value="DUF4706"/>
    <property type="match status" value="1"/>
</dbReference>
<gene>
    <name evidence="3" type="ORF">OFUS_LOCUS15910</name>
</gene>
<feature type="compositionally biased region" description="Polar residues" evidence="1">
    <location>
        <begin position="183"/>
        <end position="218"/>
    </location>
</feature>
<feature type="region of interest" description="Disordered" evidence="1">
    <location>
        <begin position="158"/>
        <end position="300"/>
    </location>
</feature>
<dbReference type="OrthoDB" id="5984457at2759"/>
<dbReference type="AlphaFoldDB" id="A0A8S4P957"/>
<keyword evidence="4" id="KW-1185">Reference proteome</keyword>
<comment type="caution">
    <text evidence="3">The sequence shown here is derived from an EMBL/GenBank/DDBJ whole genome shotgun (WGS) entry which is preliminary data.</text>
</comment>